<gene>
    <name evidence="2" type="ordered locus">CENSYa_1966</name>
</gene>
<proteinExistence type="predicted"/>
<dbReference type="EMBL" id="DP000238">
    <property type="protein sequence ID" value="ABK78572.1"/>
    <property type="molecule type" value="Genomic_DNA"/>
</dbReference>
<name>A0RZ05_CENSY</name>
<dbReference type="Proteomes" id="UP000000758">
    <property type="component" value="Chromosome"/>
</dbReference>
<feature type="region of interest" description="Disordered" evidence="1">
    <location>
        <begin position="1"/>
        <end position="21"/>
    </location>
</feature>
<evidence type="ECO:0000313" key="2">
    <source>
        <dbReference type="EMBL" id="ABK78572.1"/>
    </source>
</evidence>
<dbReference type="EnsemblBacteria" id="ABK78572">
    <property type="protein sequence ID" value="ABK78572"/>
    <property type="gene ID" value="CENSYa_1966"/>
</dbReference>
<feature type="region of interest" description="Disordered" evidence="1">
    <location>
        <begin position="57"/>
        <end position="86"/>
    </location>
</feature>
<organism evidence="2 3">
    <name type="scientific">Cenarchaeum symbiosum (strain A)</name>
    <dbReference type="NCBI Taxonomy" id="414004"/>
    <lineage>
        <taxon>Archaea</taxon>
        <taxon>Nitrososphaerota</taxon>
        <taxon>Candidatus Cenarchaeales</taxon>
        <taxon>Candidatus Cenarchaeaceae</taxon>
        <taxon>Candidatus Cenarchaeum</taxon>
    </lineage>
</organism>
<keyword evidence="3" id="KW-1185">Reference proteome</keyword>
<dbReference type="KEGG" id="csy:CENSYa_1966"/>
<dbReference type="AlphaFoldDB" id="A0RZ05"/>
<protein>
    <submittedName>
        <fullName evidence="2">Uncharacterized protein</fullName>
    </submittedName>
</protein>
<evidence type="ECO:0000313" key="3">
    <source>
        <dbReference type="Proteomes" id="UP000000758"/>
    </source>
</evidence>
<dbReference type="HOGENOM" id="CLU_191157_0_0_2"/>
<evidence type="ECO:0000256" key="1">
    <source>
        <dbReference type="SAM" id="MobiDB-lite"/>
    </source>
</evidence>
<sequence length="86" mass="9660">MGKITRIGGRGTSRRVTDKEDDNWTGKAYKEMQAARKEAAKDVFVTVGRGTKKIRLGDIADTKGRPSGKGHWVRTNRGTSRRWVEN</sequence>
<accession>A0RZ05</accession>
<reference evidence="2 3" key="1">
    <citation type="journal article" date="2006" name="Proc. Natl. Acad. Sci. U.S.A.">
        <title>Genomic analysis of the uncultivated marine crenarchaeote Cenarchaeum symbiosum.</title>
        <authorList>
            <person name="Hallam S.J."/>
            <person name="Konstantinidis K.T."/>
            <person name="Putnam N."/>
            <person name="Schleper C."/>
            <person name="Watanabe Y."/>
            <person name="Sugahara J."/>
            <person name="Preston C."/>
            <person name="de la Torre J."/>
            <person name="Richardson P.M."/>
            <person name="DeLong E.F."/>
        </authorList>
    </citation>
    <scope>NUCLEOTIDE SEQUENCE [LARGE SCALE GENOMIC DNA]</scope>
    <source>
        <strain evidence="3">A</strain>
    </source>
</reference>